<gene>
    <name evidence="1" type="ORF">H7K45_17535</name>
</gene>
<keyword evidence="2" id="KW-1185">Reference proteome</keyword>
<dbReference type="RefSeq" id="WP_263997189.1">
    <property type="nucleotide sequence ID" value="NZ_JACKVK010000009.1"/>
</dbReference>
<dbReference type="EMBL" id="JACKVK010000009">
    <property type="protein sequence ID" value="MCV7422353.1"/>
    <property type="molecule type" value="Genomic_DNA"/>
</dbReference>
<protein>
    <submittedName>
        <fullName evidence="1">Uncharacterized protein</fullName>
    </submittedName>
</protein>
<evidence type="ECO:0000313" key="1">
    <source>
        <dbReference type="EMBL" id="MCV7422353.1"/>
    </source>
</evidence>
<accession>A0A9X2YMY9</accession>
<proteinExistence type="predicted"/>
<evidence type="ECO:0000313" key="2">
    <source>
        <dbReference type="Proteomes" id="UP001141629"/>
    </source>
</evidence>
<name>A0A9X2YMY9_9MYCO</name>
<reference evidence="1" key="1">
    <citation type="submission" date="2020-07" db="EMBL/GenBank/DDBJ databases">
        <authorList>
            <person name="Pettersson B.M.F."/>
            <person name="Behra P.R.K."/>
            <person name="Ramesh M."/>
            <person name="Das S."/>
            <person name="Dasgupta S."/>
            <person name="Kirsebom L.A."/>
        </authorList>
    </citation>
    <scope>NUCLEOTIDE SEQUENCE</scope>
    <source>
        <strain evidence="1">DSM 44838</strain>
    </source>
</reference>
<dbReference type="AlphaFoldDB" id="A0A9X2YMY9"/>
<dbReference type="Proteomes" id="UP001141629">
    <property type="component" value="Unassembled WGS sequence"/>
</dbReference>
<reference evidence="1" key="2">
    <citation type="journal article" date="2022" name="BMC Genomics">
        <title>Comparative genome analysis of mycobacteria focusing on tRNA and non-coding RNA.</title>
        <authorList>
            <person name="Behra P.R.K."/>
            <person name="Pettersson B.M.F."/>
            <person name="Ramesh M."/>
            <person name="Das S."/>
            <person name="Dasgupta S."/>
            <person name="Kirsebom L.A."/>
        </authorList>
    </citation>
    <scope>NUCLEOTIDE SEQUENCE</scope>
    <source>
        <strain evidence="1">DSM 44838</strain>
    </source>
</reference>
<sequence length="107" mass="11842">MSWLLVVFIPGLLMLATFGLSRLEAGLDDDTVSPADVTASVERAKAVCAKPAARTRAVESYELLDDGYDDVCRTSVFARASRDVPTRMIIPHESNTEFRPTRHAFRV</sequence>
<comment type="caution">
    <text evidence="1">The sequence shown here is derived from an EMBL/GenBank/DDBJ whole genome shotgun (WGS) entry which is preliminary data.</text>
</comment>
<organism evidence="1 2">
    <name type="scientific">Mycobacterium yunnanensis</name>
    <dbReference type="NCBI Taxonomy" id="368477"/>
    <lineage>
        <taxon>Bacteria</taxon>
        <taxon>Bacillati</taxon>
        <taxon>Actinomycetota</taxon>
        <taxon>Actinomycetes</taxon>
        <taxon>Mycobacteriales</taxon>
        <taxon>Mycobacteriaceae</taxon>
        <taxon>Mycobacterium</taxon>
    </lineage>
</organism>